<dbReference type="OrthoDB" id="9771118at2"/>
<feature type="compositionally biased region" description="Gly residues" evidence="1">
    <location>
        <begin position="253"/>
        <end position="262"/>
    </location>
</feature>
<dbReference type="PANTHER" id="PTHR37951">
    <property type="entry name" value="CYTOPLASMIC PROTEIN-RELATED"/>
    <property type="match status" value="1"/>
</dbReference>
<protein>
    <submittedName>
        <fullName evidence="3">Type VI secretion system protein ImpA</fullName>
    </submittedName>
</protein>
<dbReference type="RefSeq" id="WP_092838494.1">
    <property type="nucleotide sequence ID" value="NZ_FNJL01000032.1"/>
</dbReference>
<evidence type="ECO:0000259" key="2">
    <source>
        <dbReference type="Pfam" id="PF06812"/>
    </source>
</evidence>
<proteinExistence type="predicted"/>
<reference evidence="4" key="1">
    <citation type="submission" date="2016-10" db="EMBL/GenBank/DDBJ databases">
        <authorList>
            <person name="Varghese N."/>
            <person name="Submissions S."/>
        </authorList>
    </citation>
    <scope>NUCLEOTIDE SEQUENCE [LARGE SCALE GENOMIC DNA]</scope>
    <source>
        <strain evidence="4">DSM 17101</strain>
    </source>
</reference>
<dbReference type="InterPro" id="IPR010657">
    <property type="entry name" value="ImpA_N"/>
</dbReference>
<name>A0A1H0W5K3_9BURK</name>
<dbReference type="Proteomes" id="UP000199317">
    <property type="component" value="Unassembled WGS sequence"/>
</dbReference>
<evidence type="ECO:0000313" key="3">
    <source>
        <dbReference type="EMBL" id="SDP85576.1"/>
    </source>
</evidence>
<dbReference type="NCBIfam" id="TIGR03363">
    <property type="entry name" value="VI_chp_8"/>
    <property type="match status" value="1"/>
</dbReference>
<evidence type="ECO:0000256" key="1">
    <source>
        <dbReference type="SAM" id="MobiDB-lite"/>
    </source>
</evidence>
<dbReference type="EMBL" id="FNJL01000032">
    <property type="protein sequence ID" value="SDP85576.1"/>
    <property type="molecule type" value="Genomic_DNA"/>
</dbReference>
<dbReference type="Pfam" id="PF06812">
    <property type="entry name" value="ImpA_N"/>
    <property type="match status" value="1"/>
</dbReference>
<accession>A0A1H0W5K3</accession>
<dbReference type="AlphaFoldDB" id="A0A1H0W5K3"/>
<dbReference type="InterPro" id="IPR017740">
    <property type="entry name" value="TssA-like"/>
</dbReference>
<gene>
    <name evidence="3" type="ORF">SAMN04489708_13238</name>
</gene>
<keyword evidence="4" id="KW-1185">Reference proteome</keyword>
<organism evidence="3 4">
    <name type="scientific">Paracidovorax cattleyae</name>
    <dbReference type="NCBI Taxonomy" id="80868"/>
    <lineage>
        <taxon>Bacteria</taxon>
        <taxon>Pseudomonadati</taxon>
        <taxon>Pseudomonadota</taxon>
        <taxon>Betaproteobacteria</taxon>
        <taxon>Burkholderiales</taxon>
        <taxon>Comamonadaceae</taxon>
        <taxon>Paracidovorax</taxon>
    </lineage>
</organism>
<sequence>MIDIEELLEPTADTPPCGQDLTYDAEFLALETAATGKPEQQFGDTVIPAEPPDWRDVERRARALLVRTKDARVAALLCRALTNIQGVRGMSQGVQLMAWMFARYWDGLHPLPEDGDHFMRMNAVSSLNEITGLLRDLRQQDFVRLPGGTISVRDAEAVARGATAEGSLRISLDQLRVALAQAWQQGDEFLRAWSTASEALRSLQTTFRDRLESSQVPDLEQFQSLLVVLNDLVPHAPVGMADGTAAPAEEGAAPGGGGTAAGIGAAGEPAGVAARPAGLRTRDDALAQLLLVAEFLERTEPTNPAPLLIRRAAKLMGLSFLDILRELSPDSVGQVETITGGQNPSP</sequence>
<evidence type="ECO:0000313" key="4">
    <source>
        <dbReference type="Proteomes" id="UP000199317"/>
    </source>
</evidence>
<feature type="compositionally biased region" description="Low complexity" evidence="1">
    <location>
        <begin position="241"/>
        <end position="252"/>
    </location>
</feature>
<dbReference type="PANTHER" id="PTHR37951:SF1">
    <property type="entry name" value="TYPE VI SECRETION SYSTEM COMPONENT TSSA1"/>
    <property type="match status" value="1"/>
</dbReference>
<feature type="region of interest" description="Disordered" evidence="1">
    <location>
        <begin position="240"/>
        <end position="262"/>
    </location>
</feature>
<feature type="domain" description="ImpA N-terminal" evidence="2">
    <location>
        <begin position="8"/>
        <end position="128"/>
    </location>
</feature>